<evidence type="ECO:0000256" key="7">
    <source>
        <dbReference type="ARBA" id="ARBA00044504"/>
    </source>
</evidence>
<evidence type="ECO:0000256" key="8">
    <source>
        <dbReference type="SAM" id="MobiDB-lite"/>
    </source>
</evidence>
<dbReference type="GO" id="GO:0042128">
    <property type="term" value="P:nitrate assimilation"/>
    <property type="evidence" value="ECO:0007669"/>
    <property type="project" value="UniProtKB-KW"/>
</dbReference>
<dbReference type="FunFam" id="1.20.1250.20:FF:000053">
    <property type="entry name" value="Nitrate transporter 2.1"/>
    <property type="match status" value="1"/>
</dbReference>
<dbReference type="InterPro" id="IPR036259">
    <property type="entry name" value="MFS_trans_sf"/>
</dbReference>
<evidence type="ECO:0000256" key="2">
    <source>
        <dbReference type="ARBA" id="ARBA00008432"/>
    </source>
</evidence>
<protein>
    <submittedName>
        <fullName evidence="11">OLC1v1028354C1</fullName>
    </submittedName>
</protein>
<evidence type="ECO:0000256" key="1">
    <source>
        <dbReference type="ARBA" id="ARBA00004127"/>
    </source>
</evidence>
<dbReference type="CDD" id="cd17341">
    <property type="entry name" value="MFS_NRT2_like"/>
    <property type="match status" value="1"/>
</dbReference>
<feature type="transmembrane region" description="Helical" evidence="9">
    <location>
        <begin position="172"/>
        <end position="192"/>
    </location>
</feature>
<dbReference type="Gene3D" id="1.20.1250.20">
    <property type="entry name" value="MFS general substrate transporter like domains"/>
    <property type="match status" value="2"/>
</dbReference>
<feature type="region of interest" description="Disordered" evidence="8">
    <location>
        <begin position="475"/>
        <end position="508"/>
    </location>
</feature>
<comment type="subcellular location">
    <subcellularLocation>
        <location evidence="1">Endomembrane system</location>
        <topology evidence="1">Multi-pass membrane protein</topology>
    </subcellularLocation>
</comment>
<evidence type="ECO:0000256" key="9">
    <source>
        <dbReference type="SAM" id="Phobius"/>
    </source>
</evidence>
<dbReference type="InterPro" id="IPR020846">
    <property type="entry name" value="MFS_dom"/>
</dbReference>
<comment type="similarity">
    <text evidence="2">Belongs to the major facilitator superfamily. Nitrate/nitrite porter (TC 2.A.1.8) family.</text>
</comment>
<accession>A0AAV1CE61</accession>
<dbReference type="InterPro" id="IPR011701">
    <property type="entry name" value="MFS"/>
</dbReference>
<keyword evidence="3 9" id="KW-0812">Transmembrane</keyword>
<evidence type="ECO:0000256" key="4">
    <source>
        <dbReference type="ARBA" id="ARBA00022989"/>
    </source>
</evidence>
<feature type="transmembrane region" description="Helical" evidence="9">
    <location>
        <begin position="204"/>
        <end position="223"/>
    </location>
</feature>
<keyword evidence="6 9" id="KW-0472">Membrane</keyword>
<dbReference type="PROSITE" id="PS50850">
    <property type="entry name" value="MFS"/>
    <property type="match status" value="1"/>
</dbReference>
<organism evidence="11 12">
    <name type="scientific">Oldenlandia corymbosa var. corymbosa</name>
    <dbReference type="NCBI Taxonomy" id="529605"/>
    <lineage>
        <taxon>Eukaryota</taxon>
        <taxon>Viridiplantae</taxon>
        <taxon>Streptophyta</taxon>
        <taxon>Embryophyta</taxon>
        <taxon>Tracheophyta</taxon>
        <taxon>Spermatophyta</taxon>
        <taxon>Magnoliopsida</taxon>
        <taxon>eudicotyledons</taxon>
        <taxon>Gunneridae</taxon>
        <taxon>Pentapetalae</taxon>
        <taxon>asterids</taxon>
        <taxon>lamiids</taxon>
        <taxon>Gentianales</taxon>
        <taxon>Rubiaceae</taxon>
        <taxon>Rubioideae</taxon>
        <taxon>Spermacoceae</taxon>
        <taxon>Hedyotis-Oldenlandia complex</taxon>
        <taxon>Oldenlandia</taxon>
    </lineage>
</organism>
<name>A0AAV1CE61_OLDCO</name>
<dbReference type="FunFam" id="1.20.1250.20:FF:000198">
    <property type="entry name" value="High affinity nitrate transporter 2.5"/>
    <property type="match status" value="1"/>
</dbReference>
<feature type="transmembrane region" description="Helical" evidence="9">
    <location>
        <begin position="133"/>
        <end position="152"/>
    </location>
</feature>
<evidence type="ECO:0000313" key="11">
    <source>
        <dbReference type="EMBL" id="CAI9092968.1"/>
    </source>
</evidence>
<feature type="transmembrane region" description="Helical" evidence="9">
    <location>
        <begin position="330"/>
        <end position="351"/>
    </location>
</feature>
<dbReference type="EMBL" id="OX459119">
    <property type="protein sequence ID" value="CAI9092968.1"/>
    <property type="molecule type" value="Genomic_DNA"/>
</dbReference>
<keyword evidence="5" id="KW-0534">Nitrate assimilation</keyword>
<feature type="transmembrane region" description="Helical" evidence="9">
    <location>
        <begin position="107"/>
        <end position="126"/>
    </location>
</feature>
<feature type="compositionally biased region" description="Low complexity" evidence="8">
    <location>
        <begin position="496"/>
        <end position="508"/>
    </location>
</feature>
<dbReference type="GO" id="GO:0016020">
    <property type="term" value="C:membrane"/>
    <property type="evidence" value="ECO:0007669"/>
    <property type="project" value="UniProtKB-ARBA"/>
</dbReference>
<reference evidence="11" key="1">
    <citation type="submission" date="2023-03" db="EMBL/GenBank/DDBJ databases">
        <authorList>
            <person name="Julca I."/>
        </authorList>
    </citation>
    <scope>NUCLEOTIDE SEQUENCE</scope>
</reference>
<gene>
    <name evidence="11" type="ORF">OLC1_LOCUS4502</name>
</gene>
<dbReference type="PANTHER" id="PTHR23515">
    <property type="entry name" value="HIGH-AFFINITY NITRATE TRANSPORTER 2.3"/>
    <property type="match status" value="1"/>
</dbReference>
<proteinExistence type="inferred from homology"/>
<evidence type="ECO:0000259" key="10">
    <source>
        <dbReference type="PROSITE" id="PS50850"/>
    </source>
</evidence>
<dbReference type="SUPFAM" id="SSF103473">
    <property type="entry name" value="MFS general substrate transporter"/>
    <property type="match status" value="1"/>
</dbReference>
<keyword evidence="12" id="KW-1185">Reference proteome</keyword>
<keyword evidence="4 9" id="KW-1133">Transmembrane helix</keyword>
<dbReference type="GO" id="GO:0015112">
    <property type="term" value="F:nitrate transmembrane transporter activity"/>
    <property type="evidence" value="ECO:0007669"/>
    <property type="project" value="InterPro"/>
</dbReference>
<evidence type="ECO:0000256" key="3">
    <source>
        <dbReference type="ARBA" id="ARBA00022692"/>
    </source>
</evidence>
<feature type="domain" description="Major facilitator superfamily (MFS) profile" evidence="10">
    <location>
        <begin position="42"/>
        <end position="442"/>
    </location>
</feature>
<dbReference type="AlphaFoldDB" id="A0AAV1CE61"/>
<comment type="similarity">
    <text evidence="7">Belongs to the major facilitator superfamily. Phosphate:H(+) symporter (TC 2.A.1.9) family.</text>
</comment>
<feature type="transmembrane region" description="Helical" evidence="9">
    <location>
        <begin position="357"/>
        <end position="381"/>
    </location>
</feature>
<feature type="transmembrane region" description="Helical" evidence="9">
    <location>
        <begin position="420"/>
        <end position="439"/>
    </location>
</feature>
<feature type="transmembrane region" description="Helical" evidence="9">
    <location>
        <begin position="45"/>
        <end position="66"/>
    </location>
</feature>
<dbReference type="GO" id="GO:0012505">
    <property type="term" value="C:endomembrane system"/>
    <property type="evidence" value="ECO:0007669"/>
    <property type="project" value="UniProtKB-SubCell"/>
</dbReference>
<dbReference type="Proteomes" id="UP001161247">
    <property type="component" value="Chromosome 2"/>
</dbReference>
<sequence length="508" mass="54620">MDLEQTAPKDFPSPKKFALPVDSEHKATVFRLFSIASPHMRAFHISWVSFFACFVSTFAAPPLLPIIRDDLNLTSTDIGNAGIAAVSGAVFARIAMGTACDLFGPRLASASLILLTAPAVFCTSIINSAASFFLARFFTGFSLATFVSTQFWMSSMFTGKVVGTANGLAGGWGNLGGGATQLIMPLVFSVIRDIGSTKFTAWRIAFFIPALFQTLSAYAIFFLGQDLPDGNYTALHKSGDKHKDSFGKVFYHAATNYRGWILALTYGYCFGVELAVDNIIAQYFYDRFNTNLHTAGVIAASFGLANIFSRPGGGMLSDLVAKRFGMRGRLWALWIVQTVGGLLCVLLGKVGSLAGSIAVMLVFSVFVQAACGLTFGVVPFVSRRSLGIISGMTGGGGSAGAVVTQLIFFRGSRYSTETGITLMGVMIIACTLPIMLIYFPQWGGMFCGPSGKGVTEHDYYMKEWSVAEREEGFHEQSVKFADNSRSERGRRIESVPTPGNGTPNATPN</sequence>
<evidence type="ECO:0000256" key="6">
    <source>
        <dbReference type="ARBA" id="ARBA00023136"/>
    </source>
</evidence>
<dbReference type="InterPro" id="IPR044772">
    <property type="entry name" value="NO3_transporter"/>
</dbReference>
<evidence type="ECO:0000256" key="5">
    <source>
        <dbReference type="ARBA" id="ARBA00023063"/>
    </source>
</evidence>
<feature type="transmembrane region" description="Helical" evidence="9">
    <location>
        <begin position="388"/>
        <end position="408"/>
    </location>
</feature>
<dbReference type="Pfam" id="PF07690">
    <property type="entry name" value="MFS_1"/>
    <property type="match status" value="1"/>
</dbReference>
<feature type="compositionally biased region" description="Basic and acidic residues" evidence="8">
    <location>
        <begin position="475"/>
        <end position="493"/>
    </location>
</feature>
<evidence type="ECO:0000313" key="12">
    <source>
        <dbReference type="Proteomes" id="UP001161247"/>
    </source>
</evidence>